<protein>
    <submittedName>
        <fullName evidence="2">Putative ER lumen protein retaining receptor</fullName>
    </submittedName>
</protein>
<dbReference type="Proteomes" id="UP000074247">
    <property type="component" value="Unassembled WGS sequence"/>
</dbReference>
<gene>
    <name evidence="2" type="ORF">TGARI_224205B</name>
</gene>
<dbReference type="AlphaFoldDB" id="A0A139XTU7"/>
<dbReference type="EMBL" id="AGQS02005026">
    <property type="protein sequence ID" value="KYF42180.1"/>
    <property type="molecule type" value="Genomic_DNA"/>
</dbReference>
<feature type="non-terminal residue" evidence="2">
    <location>
        <position position="1"/>
    </location>
</feature>
<evidence type="ECO:0000256" key="1">
    <source>
        <dbReference type="SAM" id="MobiDB-lite"/>
    </source>
</evidence>
<evidence type="ECO:0000313" key="2">
    <source>
        <dbReference type="EMBL" id="KYF42180.1"/>
    </source>
</evidence>
<evidence type="ECO:0000313" key="3">
    <source>
        <dbReference type="Proteomes" id="UP000074247"/>
    </source>
</evidence>
<organism evidence="2 3">
    <name type="scientific">Toxoplasma gondii ARI</name>
    <dbReference type="NCBI Taxonomy" id="1074872"/>
    <lineage>
        <taxon>Eukaryota</taxon>
        <taxon>Sar</taxon>
        <taxon>Alveolata</taxon>
        <taxon>Apicomplexa</taxon>
        <taxon>Conoidasida</taxon>
        <taxon>Coccidia</taxon>
        <taxon>Eucoccidiorida</taxon>
        <taxon>Eimeriorina</taxon>
        <taxon>Sarcocystidae</taxon>
        <taxon>Toxoplasma</taxon>
    </lineage>
</organism>
<dbReference type="VEuPathDB" id="ToxoDB:TGARI_224205B"/>
<sequence>CRYLVVFAVCLDFCAVSGGRRRSPAVVHVSKAGESRAFHHPLPRCAGPLAGFLVHLLGVVVLRTQQRAEHAQIVCRSLGHRNASHAAHRHGRFHLPLHSLLDEWSARAVHAERECVDLLVLRREVPRRRRPRSGDASVPWTPERGQRRD</sequence>
<name>A0A139XTU7_TOXGO</name>
<comment type="caution">
    <text evidence="2">The sequence shown here is derived from an EMBL/GenBank/DDBJ whole genome shotgun (WGS) entry which is preliminary data.</text>
</comment>
<accession>A0A139XTU7</accession>
<keyword evidence="2" id="KW-0675">Receptor</keyword>
<feature type="region of interest" description="Disordered" evidence="1">
    <location>
        <begin position="130"/>
        <end position="149"/>
    </location>
</feature>
<reference evidence="2 3" key="1">
    <citation type="journal article" date="2016" name="Nat. Commun.">
        <title>Local admixture of amplified and diversified secreted pathogenesis determinants shapes mosaic Toxoplasma gondii genomes.</title>
        <authorList>
            <person name="Lorenzi H."/>
            <person name="Khan A."/>
            <person name="Behnke M.S."/>
            <person name="Namasivayam S."/>
            <person name="Swapna L.S."/>
            <person name="Hadjithomas M."/>
            <person name="Karamycheva S."/>
            <person name="Pinney D."/>
            <person name="Brunk B.P."/>
            <person name="Ajioka J.W."/>
            <person name="Ajzenberg D."/>
            <person name="Boothroyd J.C."/>
            <person name="Boyle J.P."/>
            <person name="Darde M.L."/>
            <person name="Diaz-Miranda M.A."/>
            <person name="Dubey J.P."/>
            <person name="Fritz H.M."/>
            <person name="Gennari S.M."/>
            <person name="Gregory B.D."/>
            <person name="Kim K."/>
            <person name="Saeij J.P."/>
            <person name="Su C."/>
            <person name="White M.W."/>
            <person name="Zhu X.Q."/>
            <person name="Howe D.K."/>
            <person name="Rosenthal B.M."/>
            <person name="Grigg M.E."/>
            <person name="Parkinson J."/>
            <person name="Liu L."/>
            <person name="Kissinger J.C."/>
            <person name="Roos D.S."/>
            <person name="Sibley L.D."/>
        </authorList>
    </citation>
    <scope>NUCLEOTIDE SEQUENCE [LARGE SCALE GENOMIC DNA]</scope>
    <source>
        <strain evidence="2 3">ARI</strain>
    </source>
</reference>
<proteinExistence type="predicted"/>